<keyword evidence="1" id="KW-0732">Signal</keyword>
<accession>A0A974PSV4</accession>
<evidence type="ECO:0000313" key="3">
    <source>
        <dbReference type="Proteomes" id="UP000596427"/>
    </source>
</evidence>
<name>A0A974PSV4_9HYPH</name>
<keyword evidence="3" id="KW-1185">Reference proteome</keyword>
<dbReference type="Proteomes" id="UP000596427">
    <property type="component" value="Chromosome"/>
</dbReference>
<dbReference type="AlphaFoldDB" id="A0A974PSV4"/>
<reference evidence="2 3" key="1">
    <citation type="submission" date="2020-10" db="EMBL/GenBank/DDBJ databases">
        <title>Degradation of 1,4-Dioxane by Xanthobacter sp. YN2, via a Novel Group-2 Soluble Di-Iron Monooxygenase.</title>
        <authorList>
            <person name="Ma F."/>
            <person name="Wang Y."/>
            <person name="Yang J."/>
            <person name="Guo H."/>
            <person name="Su D."/>
            <person name="Yu L."/>
        </authorList>
    </citation>
    <scope>NUCLEOTIDE SEQUENCE [LARGE SCALE GENOMIC DNA]</scope>
    <source>
        <strain evidence="2 3">YN2</strain>
    </source>
</reference>
<protein>
    <submittedName>
        <fullName evidence="2">Uncharacterized protein</fullName>
    </submittedName>
</protein>
<dbReference type="EMBL" id="CP063362">
    <property type="protein sequence ID" value="QRG08841.1"/>
    <property type="molecule type" value="Genomic_DNA"/>
</dbReference>
<proteinExistence type="predicted"/>
<evidence type="ECO:0000256" key="1">
    <source>
        <dbReference type="SAM" id="SignalP"/>
    </source>
</evidence>
<dbReference type="RefSeq" id="WP_203195755.1">
    <property type="nucleotide sequence ID" value="NZ_CP063362.1"/>
</dbReference>
<dbReference type="KEGG" id="xdi:EZH22_11490"/>
<evidence type="ECO:0000313" key="2">
    <source>
        <dbReference type="EMBL" id="QRG08841.1"/>
    </source>
</evidence>
<feature type="signal peptide" evidence="1">
    <location>
        <begin position="1"/>
        <end position="37"/>
    </location>
</feature>
<gene>
    <name evidence="2" type="ORF">EZH22_11490</name>
</gene>
<feature type="chain" id="PRO_5036870225" evidence="1">
    <location>
        <begin position="38"/>
        <end position="169"/>
    </location>
</feature>
<sequence>MSSGAWGGAAGRPWRLLLAAGGVVAAGLLGAPPPAFATATLDCNADDKSVSFEAHSVVSHGLAEGFSNFRAVLIVKAKGVSEDFARLELDGAALAHHWLYGKELKLRLYHERTEGPHGSVELVVQTRGGRGDDDGEFGGRYLLTLLDAGQEGKPGKEITLRGKVACSVG</sequence>
<organism evidence="2 3">
    <name type="scientific">Xanthobacter dioxanivorans</name>
    <dbReference type="NCBI Taxonomy" id="2528964"/>
    <lineage>
        <taxon>Bacteria</taxon>
        <taxon>Pseudomonadati</taxon>
        <taxon>Pseudomonadota</taxon>
        <taxon>Alphaproteobacteria</taxon>
        <taxon>Hyphomicrobiales</taxon>
        <taxon>Xanthobacteraceae</taxon>
        <taxon>Xanthobacter</taxon>
    </lineage>
</organism>